<dbReference type="InterPro" id="IPR037682">
    <property type="entry name" value="TonB_C"/>
</dbReference>
<evidence type="ECO:0000313" key="13">
    <source>
        <dbReference type="EMBL" id="UYQ91911.1"/>
    </source>
</evidence>
<name>A0ABY6IX14_9BACT</name>
<evidence type="ECO:0000259" key="12">
    <source>
        <dbReference type="PROSITE" id="PS52015"/>
    </source>
</evidence>
<dbReference type="RefSeq" id="WP_264280265.1">
    <property type="nucleotide sequence ID" value="NZ_CP107006.1"/>
</dbReference>
<dbReference type="Gene3D" id="3.30.1150.10">
    <property type="match status" value="1"/>
</dbReference>
<dbReference type="InterPro" id="IPR051045">
    <property type="entry name" value="TonB-dependent_transducer"/>
</dbReference>
<dbReference type="EMBL" id="CP107006">
    <property type="protein sequence ID" value="UYQ91911.1"/>
    <property type="molecule type" value="Genomic_DNA"/>
</dbReference>
<proteinExistence type="inferred from homology"/>
<dbReference type="SUPFAM" id="SSF74653">
    <property type="entry name" value="TolA/TonB C-terminal domain"/>
    <property type="match status" value="1"/>
</dbReference>
<protein>
    <submittedName>
        <fullName evidence="13">TonB family protein</fullName>
    </submittedName>
</protein>
<feature type="transmembrane region" description="Helical" evidence="11">
    <location>
        <begin position="39"/>
        <end position="57"/>
    </location>
</feature>
<evidence type="ECO:0000313" key="14">
    <source>
        <dbReference type="Proteomes" id="UP001162741"/>
    </source>
</evidence>
<keyword evidence="6 11" id="KW-0812">Transmembrane</keyword>
<dbReference type="PANTHER" id="PTHR33446:SF2">
    <property type="entry name" value="PROTEIN TONB"/>
    <property type="match status" value="1"/>
</dbReference>
<gene>
    <name evidence="13" type="ORF">MKQ68_17640</name>
</gene>
<keyword evidence="9 11" id="KW-0472">Membrane</keyword>
<dbReference type="Pfam" id="PF03544">
    <property type="entry name" value="TonB_C"/>
    <property type="match status" value="1"/>
</dbReference>
<evidence type="ECO:0000256" key="5">
    <source>
        <dbReference type="ARBA" id="ARBA00022519"/>
    </source>
</evidence>
<evidence type="ECO:0000256" key="10">
    <source>
        <dbReference type="SAM" id="MobiDB-lite"/>
    </source>
</evidence>
<sequence>MNATKITTPDFIDILFDGRNKNYGAYEHRVTYEKRVRNAVFGTATLALVVIGGYLISSNLRAAEVVKPVTVREIPPMTEVEILEEKFIPPPPVKAAEPPKVATQQYTQFVVTDRPVDPSEEPPKMEDLDKKAIGVKSQDGDAGENDPGLEGVLGGTHTDIVGPPPVKEEDNSVHNFVEIMPSFPGGDEALQRFLKKNINYPHIAAENGIQGTVFVSFVIGKDGEISDVKLVGAKKGGGLEEEAARVVNKMPKWKAGRQNGRAVNVQFSLPISFKLENNY</sequence>
<evidence type="ECO:0000256" key="6">
    <source>
        <dbReference type="ARBA" id="ARBA00022692"/>
    </source>
</evidence>
<feature type="region of interest" description="Disordered" evidence="10">
    <location>
        <begin position="136"/>
        <end position="165"/>
    </location>
</feature>
<dbReference type="PROSITE" id="PS52015">
    <property type="entry name" value="TONB_CTD"/>
    <property type="match status" value="1"/>
</dbReference>
<accession>A0ABY6IX14</accession>
<evidence type="ECO:0000256" key="11">
    <source>
        <dbReference type="SAM" id="Phobius"/>
    </source>
</evidence>
<feature type="domain" description="TonB C-terminal" evidence="12">
    <location>
        <begin position="185"/>
        <end position="279"/>
    </location>
</feature>
<keyword evidence="14" id="KW-1185">Reference proteome</keyword>
<dbReference type="InterPro" id="IPR006260">
    <property type="entry name" value="TonB/TolA_C"/>
</dbReference>
<keyword evidence="5" id="KW-0997">Cell inner membrane</keyword>
<organism evidence="13 14">
    <name type="scientific">Chitinophaga horti</name>
    <dbReference type="NCBI Taxonomy" id="2920382"/>
    <lineage>
        <taxon>Bacteria</taxon>
        <taxon>Pseudomonadati</taxon>
        <taxon>Bacteroidota</taxon>
        <taxon>Chitinophagia</taxon>
        <taxon>Chitinophagales</taxon>
        <taxon>Chitinophagaceae</taxon>
        <taxon>Chitinophaga</taxon>
    </lineage>
</organism>
<reference evidence="13" key="1">
    <citation type="submission" date="2022-10" db="EMBL/GenBank/DDBJ databases">
        <title>Chitinophaga sp. nov., isolated from soil.</title>
        <authorList>
            <person name="Jeon C.O."/>
        </authorList>
    </citation>
    <scope>NUCLEOTIDE SEQUENCE</scope>
    <source>
        <strain evidence="13">R8</strain>
    </source>
</reference>
<evidence type="ECO:0000256" key="4">
    <source>
        <dbReference type="ARBA" id="ARBA00022475"/>
    </source>
</evidence>
<comment type="subcellular location">
    <subcellularLocation>
        <location evidence="1">Cell inner membrane</location>
        <topology evidence="1">Single-pass membrane protein</topology>
        <orientation evidence="1">Periplasmic side</orientation>
    </subcellularLocation>
</comment>
<evidence type="ECO:0000256" key="8">
    <source>
        <dbReference type="ARBA" id="ARBA00022989"/>
    </source>
</evidence>
<evidence type="ECO:0000256" key="3">
    <source>
        <dbReference type="ARBA" id="ARBA00022448"/>
    </source>
</evidence>
<dbReference type="NCBIfam" id="TIGR01352">
    <property type="entry name" value="tonB_Cterm"/>
    <property type="match status" value="1"/>
</dbReference>
<evidence type="ECO:0000256" key="9">
    <source>
        <dbReference type="ARBA" id="ARBA00023136"/>
    </source>
</evidence>
<evidence type="ECO:0000256" key="2">
    <source>
        <dbReference type="ARBA" id="ARBA00006555"/>
    </source>
</evidence>
<keyword evidence="7" id="KW-0653">Protein transport</keyword>
<keyword evidence="4" id="KW-1003">Cell membrane</keyword>
<keyword evidence="3" id="KW-0813">Transport</keyword>
<dbReference type="Proteomes" id="UP001162741">
    <property type="component" value="Chromosome"/>
</dbReference>
<evidence type="ECO:0000256" key="1">
    <source>
        <dbReference type="ARBA" id="ARBA00004383"/>
    </source>
</evidence>
<dbReference type="PANTHER" id="PTHR33446">
    <property type="entry name" value="PROTEIN TONB-RELATED"/>
    <property type="match status" value="1"/>
</dbReference>
<evidence type="ECO:0000256" key="7">
    <source>
        <dbReference type="ARBA" id="ARBA00022927"/>
    </source>
</evidence>
<comment type="similarity">
    <text evidence="2">Belongs to the TonB family.</text>
</comment>
<keyword evidence="8 11" id="KW-1133">Transmembrane helix</keyword>